<proteinExistence type="predicted"/>
<dbReference type="OrthoDB" id="6086702at2"/>
<organism evidence="1 2">
    <name type="scientific">Brucella cytisi</name>
    <dbReference type="NCBI Taxonomy" id="407152"/>
    <lineage>
        <taxon>Bacteria</taxon>
        <taxon>Pseudomonadati</taxon>
        <taxon>Pseudomonadota</taxon>
        <taxon>Alphaproteobacteria</taxon>
        <taxon>Hyphomicrobiales</taxon>
        <taxon>Brucellaceae</taxon>
        <taxon>Brucella/Ochrobactrum group</taxon>
        <taxon>Brucella</taxon>
    </lineage>
</organism>
<evidence type="ECO:0000313" key="2">
    <source>
        <dbReference type="Proteomes" id="UP000182985"/>
    </source>
</evidence>
<protein>
    <submittedName>
        <fullName evidence="1">Polysaccharide deacetylase</fullName>
    </submittedName>
</protein>
<dbReference type="CDD" id="cd10928">
    <property type="entry name" value="CE4_u4"/>
    <property type="match status" value="1"/>
</dbReference>
<dbReference type="InterPro" id="IPR049591">
    <property type="entry name" value="CE4_u4-like"/>
</dbReference>
<dbReference type="Gene3D" id="3.20.20.370">
    <property type="entry name" value="Glycoside hydrolase/deacetylase"/>
    <property type="match status" value="1"/>
</dbReference>
<dbReference type="RefSeq" id="WP_071632413.1">
    <property type="nucleotide sequence ID" value="NZ_MOEC01000014.1"/>
</dbReference>
<keyword evidence="2" id="KW-1185">Reference proteome</keyword>
<reference evidence="1 2" key="1">
    <citation type="submission" date="2016-10" db="EMBL/GenBank/DDBJ databases">
        <title>The Draft Genome Sequence of the Potato Rhizosphere Bacteria Ochrobactrum sp. IPA7.2.</title>
        <authorList>
            <person name="Gogoleva N.E."/>
            <person name="Khlopko Y.A."/>
            <person name="Burygin G.L."/>
            <person name="Plotnikov A.O."/>
        </authorList>
    </citation>
    <scope>NUCLEOTIDE SEQUENCE [LARGE SCALE GENOMIC DNA]</scope>
    <source>
        <strain evidence="1 2">IPA7.2</strain>
    </source>
</reference>
<dbReference type="GO" id="GO:0005975">
    <property type="term" value="P:carbohydrate metabolic process"/>
    <property type="evidence" value="ECO:0007669"/>
    <property type="project" value="InterPro"/>
</dbReference>
<accession>A0A1J6ICC9</accession>
<comment type="caution">
    <text evidence="1">The sequence shown here is derived from an EMBL/GenBank/DDBJ whole genome shotgun (WGS) entry which is preliminary data.</text>
</comment>
<name>A0A1J6ICC9_9HYPH</name>
<dbReference type="Proteomes" id="UP000182985">
    <property type="component" value="Unassembled WGS sequence"/>
</dbReference>
<gene>
    <name evidence="1" type="ORF">BLA27_14775</name>
</gene>
<dbReference type="AlphaFoldDB" id="A0A1J6ICC9"/>
<sequence>MVDDPIWDPLRSEMKRWSRAGRVAQLWLRDDDAVEPTPMLDRLVELSSHYRVPVTLAVIPAPTGEELAQKLSGMDLVTVTVHGWSHESHAGPGQKKQELGLERPLAMVLDQLKAGLSKLETLYRGQFSPVLVPPWNRIDHGIRMELTRTGFRALSVFGMATTRPGEIQCINTHVDLIDWHGTRGCRPHGDLVADIVTQMKQRFDGSNEPIGILTHHLVHDEVAWAFLKQLFEVTRTMQGVAWKKLSDLLD</sequence>
<dbReference type="EMBL" id="MOEC01000014">
    <property type="protein sequence ID" value="OIS92704.1"/>
    <property type="molecule type" value="Genomic_DNA"/>
</dbReference>
<dbReference type="InterPro" id="IPR011330">
    <property type="entry name" value="Glyco_hydro/deAcase_b/a-brl"/>
</dbReference>
<evidence type="ECO:0000313" key="1">
    <source>
        <dbReference type="EMBL" id="OIS92704.1"/>
    </source>
</evidence>
<dbReference type="SUPFAM" id="SSF88713">
    <property type="entry name" value="Glycoside hydrolase/deacetylase"/>
    <property type="match status" value="1"/>
</dbReference>